<reference evidence="2 3" key="1">
    <citation type="journal article" date="2016" name="Nat. Commun.">
        <title>Thousands of microbial genomes shed light on interconnected biogeochemical processes in an aquifer system.</title>
        <authorList>
            <person name="Anantharaman K."/>
            <person name="Brown C.T."/>
            <person name="Hug L.A."/>
            <person name="Sharon I."/>
            <person name="Castelle C.J."/>
            <person name="Probst A.J."/>
            <person name="Thomas B.C."/>
            <person name="Singh A."/>
            <person name="Wilkins M.J."/>
            <person name="Karaoz U."/>
            <person name="Brodie E.L."/>
            <person name="Williams K.H."/>
            <person name="Hubbard S.S."/>
            <person name="Banfield J.F."/>
        </authorList>
    </citation>
    <scope>NUCLEOTIDE SEQUENCE [LARGE SCALE GENOMIC DNA]</scope>
</reference>
<dbReference type="GO" id="GO:0008381">
    <property type="term" value="F:mechanosensitive monoatomic ion channel activity"/>
    <property type="evidence" value="ECO:0007669"/>
    <property type="project" value="InterPro"/>
</dbReference>
<keyword evidence="1" id="KW-0812">Transmembrane</keyword>
<evidence type="ECO:0000313" key="3">
    <source>
        <dbReference type="Proteomes" id="UP000179153"/>
    </source>
</evidence>
<evidence type="ECO:0008006" key="4">
    <source>
        <dbReference type="Google" id="ProtNLM"/>
    </source>
</evidence>
<proteinExistence type="predicted"/>
<name>A0A1G2HHB2_9BACT</name>
<sequence>MQTDIFDTITNSLNGLWLDFIDFVPQLVVAIAVFIVGWIVAWILSKVVVHVFRTAQIDRFFDQLGVMKYLHNVGLKWEFSAIVGNIVRWFFIIGAFLAATDIVGLTEVSTFLTEVLLYLPNVIVAAFIILIGALLADFLEKLIVASMRATEIGPAKLAGIIVRWSVWVFVFLAALDQLHVAPSLVTTLFQGFVALVAIGGGLAFGLGGQGVAKDMLESLQKELKGKK</sequence>
<dbReference type="InterPro" id="IPR045275">
    <property type="entry name" value="MscS_archaea/bacteria_type"/>
</dbReference>
<dbReference type="InterPro" id="IPR008910">
    <property type="entry name" value="MSC_TM_helix"/>
</dbReference>
<dbReference type="PANTHER" id="PTHR30221:SF1">
    <property type="entry name" value="SMALL-CONDUCTANCE MECHANOSENSITIVE CHANNEL"/>
    <property type="match status" value="1"/>
</dbReference>
<dbReference type="EMBL" id="MHOI01000013">
    <property type="protein sequence ID" value="OGZ61660.1"/>
    <property type="molecule type" value="Genomic_DNA"/>
</dbReference>
<organism evidence="2 3">
    <name type="scientific">Candidatus Spechtbacteria bacterium RIFCSPLOWO2_01_FULL_46_10</name>
    <dbReference type="NCBI Taxonomy" id="1802163"/>
    <lineage>
        <taxon>Bacteria</taxon>
        <taxon>Candidatus Spechtiibacteriota</taxon>
    </lineage>
</organism>
<dbReference type="Pfam" id="PF05552">
    <property type="entry name" value="MS_channel_1st_1"/>
    <property type="match status" value="2"/>
</dbReference>
<protein>
    <recommendedName>
        <fullName evidence="4">Small-conductance mechanosensitive ion channel</fullName>
    </recommendedName>
</protein>
<dbReference type="PANTHER" id="PTHR30221">
    <property type="entry name" value="SMALL-CONDUCTANCE MECHANOSENSITIVE CHANNEL"/>
    <property type="match status" value="1"/>
</dbReference>
<feature type="transmembrane region" description="Helical" evidence="1">
    <location>
        <begin position="23"/>
        <end position="44"/>
    </location>
</feature>
<accession>A0A1G2HHB2</accession>
<keyword evidence="1" id="KW-0472">Membrane</keyword>
<dbReference type="Gene3D" id="1.10.287.1260">
    <property type="match status" value="2"/>
</dbReference>
<feature type="transmembrane region" description="Helical" evidence="1">
    <location>
        <begin position="86"/>
        <end position="105"/>
    </location>
</feature>
<keyword evidence="1" id="KW-1133">Transmembrane helix</keyword>
<feature type="transmembrane region" description="Helical" evidence="1">
    <location>
        <begin position="157"/>
        <end position="175"/>
    </location>
</feature>
<dbReference type="Proteomes" id="UP000179153">
    <property type="component" value="Unassembled WGS sequence"/>
</dbReference>
<feature type="transmembrane region" description="Helical" evidence="1">
    <location>
        <begin position="187"/>
        <end position="206"/>
    </location>
</feature>
<comment type="caution">
    <text evidence="2">The sequence shown here is derived from an EMBL/GenBank/DDBJ whole genome shotgun (WGS) entry which is preliminary data.</text>
</comment>
<evidence type="ECO:0000313" key="2">
    <source>
        <dbReference type="EMBL" id="OGZ61660.1"/>
    </source>
</evidence>
<dbReference type="AlphaFoldDB" id="A0A1G2HHB2"/>
<gene>
    <name evidence="2" type="ORF">A2932_00900</name>
</gene>
<dbReference type="STRING" id="1802163.A2932_00900"/>
<evidence type="ECO:0000256" key="1">
    <source>
        <dbReference type="SAM" id="Phobius"/>
    </source>
</evidence>
<feature type="transmembrane region" description="Helical" evidence="1">
    <location>
        <begin position="117"/>
        <end position="136"/>
    </location>
</feature>